<dbReference type="OrthoDB" id="9790442at2"/>
<dbReference type="Gene3D" id="3.40.50.2300">
    <property type="match status" value="1"/>
</dbReference>
<dbReference type="Pfam" id="PF00072">
    <property type="entry name" value="Response_reg"/>
    <property type="match status" value="1"/>
</dbReference>
<evidence type="ECO:0000256" key="2">
    <source>
        <dbReference type="ARBA" id="ARBA00022553"/>
    </source>
</evidence>
<dbReference type="InterPro" id="IPR036388">
    <property type="entry name" value="WH-like_DNA-bd_sf"/>
</dbReference>
<evidence type="ECO:0000256" key="1">
    <source>
        <dbReference type="ARBA" id="ARBA00018672"/>
    </source>
</evidence>
<dbReference type="PROSITE" id="PS50110">
    <property type="entry name" value="RESPONSE_REGULATORY"/>
    <property type="match status" value="1"/>
</dbReference>
<dbReference type="PANTHER" id="PTHR48111">
    <property type="entry name" value="REGULATOR OF RPOS"/>
    <property type="match status" value="1"/>
</dbReference>
<dbReference type="GO" id="GO:0005829">
    <property type="term" value="C:cytosol"/>
    <property type="evidence" value="ECO:0007669"/>
    <property type="project" value="TreeGrafter"/>
</dbReference>
<keyword evidence="6" id="KW-0804">Transcription</keyword>
<dbReference type="InterPro" id="IPR039420">
    <property type="entry name" value="WalR-like"/>
</dbReference>
<dbReference type="EMBL" id="WBZC01000049">
    <property type="protein sequence ID" value="KAB3532381.1"/>
    <property type="molecule type" value="Genomic_DNA"/>
</dbReference>
<dbReference type="GO" id="GO:0000976">
    <property type="term" value="F:transcription cis-regulatory region binding"/>
    <property type="evidence" value="ECO:0007669"/>
    <property type="project" value="TreeGrafter"/>
</dbReference>
<evidence type="ECO:0000256" key="6">
    <source>
        <dbReference type="ARBA" id="ARBA00023163"/>
    </source>
</evidence>
<reference evidence="12 13" key="1">
    <citation type="submission" date="2019-10" db="EMBL/GenBank/DDBJ databases">
        <title>Alkaliphilus serpentinus sp. nov. and Alkaliphilus pronyensis sp. nov., two novel anaerobic alkaliphilic species isolated from the serpentinized-hosted hydrothermal field of the Prony Bay (New Caledonia).</title>
        <authorList>
            <person name="Postec A."/>
        </authorList>
    </citation>
    <scope>NUCLEOTIDE SEQUENCE [LARGE SCALE GENOMIC DNA]</scope>
    <source>
        <strain evidence="12 13">LacV</strain>
    </source>
</reference>
<dbReference type="SMART" id="SM00448">
    <property type="entry name" value="REC"/>
    <property type="match status" value="1"/>
</dbReference>
<feature type="domain" description="Response regulatory" evidence="10">
    <location>
        <begin position="3"/>
        <end position="116"/>
    </location>
</feature>
<evidence type="ECO:0000259" key="11">
    <source>
        <dbReference type="PROSITE" id="PS51755"/>
    </source>
</evidence>
<gene>
    <name evidence="12" type="ORF">F8154_12005</name>
</gene>
<evidence type="ECO:0000256" key="9">
    <source>
        <dbReference type="PROSITE-ProRule" id="PRU01091"/>
    </source>
</evidence>
<evidence type="ECO:0000256" key="7">
    <source>
        <dbReference type="ARBA" id="ARBA00024867"/>
    </source>
</evidence>
<accession>A0A6I0EZF2</accession>
<dbReference type="RefSeq" id="WP_151861862.1">
    <property type="nucleotide sequence ID" value="NZ_WBZC01000049.1"/>
</dbReference>
<dbReference type="PROSITE" id="PS51755">
    <property type="entry name" value="OMPR_PHOB"/>
    <property type="match status" value="1"/>
</dbReference>
<dbReference type="Proteomes" id="UP000432715">
    <property type="component" value="Unassembled WGS sequence"/>
</dbReference>
<dbReference type="GO" id="GO:0000156">
    <property type="term" value="F:phosphorelay response regulator activity"/>
    <property type="evidence" value="ECO:0007669"/>
    <property type="project" value="TreeGrafter"/>
</dbReference>
<feature type="DNA-binding region" description="OmpR/PhoB-type" evidence="9">
    <location>
        <begin position="126"/>
        <end position="222"/>
    </location>
</feature>
<proteinExistence type="predicted"/>
<keyword evidence="4" id="KW-0805">Transcription regulation</keyword>
<evidence type="ECO:0000313" key="12">
    <source>
        <dbReference type="EMBL" id="KAB3532381.1"/>
    </source>
</evidence>
<organism evidence="12 13">
    <name type="scientific">Alkaliphilus pronyensis</name>
    <dbReference type="NCBI Taxonomy" id="1482732"/>
    <lineage>
        <taxon>Bacteria</taxon>
        <taxon>Bacillati</taxon>
        <taxon>Bacillota</taxon>
        <taxon>Clostridia</taxon>
        <taxon>Peptostreptococcales</taxon>
        <taxon>Natronincolaceae</taxon>
        <taxon>Alkaliphilus</taxon>
    </lineage>
</organism>
<dbReference type="CDD" id="cd00383">
    <property type="entry name" value="trans_reg_C"/>
    <property type="match status" value="1"/>
</dbReference>
<protein>
    <recommendedName>
        <fullName evidence="1">Stage 0 sporulation protein A homolog</fullName>
    </recommendedName>
</protein>
<keyword evidence="3" id="KW-0902">Two-component regulatory system</keyword>
<evidence type="ECO:0000313" key="13">
    <source>
        <dbReference type="Proteomes" id="UP000432715"/>
    </source>
</evidence>
<keyword evidence="5 9" id="KW-0238">DNA-binding</keyword>
<dbReference type="FunFam" id="3.40.50.2300:FF:000001">
    <property type="entry name" value="DNA-binding response regulator PhoB"/>
    <property type="match status" value="1"/>
</dbReference>
<keyword evidence="2 8" id="KW-0597">Phosphoprotein</keyword>
<dbReference type="Pfam" id="PF00486">
    <property type="entry name" value="Trans_reg_C"/>
    <property type="match status" value="1"/>
</dbReference>
<keyword evidence="13" id="KW-1185">Reference proteome</keyword>
<dbReference type="AlphaFoldDB" id="A0A6I0EZF2"/>
<evidence type="ECO:0000256" key="3">
    <source>
        <dbReference type="ARBA" id="ARBA00023012"/>
    </source>
</evidence>
<dbReference type="CDD" id="cd17574">
    <property type="entry name" value="REC_OmpR"/>
    <property type="match status" value="1"/>
</dbReference>
<dbReference type="SMART" id="SM00862">
    <property type="entry name" value="Trans_reg_C"/>
    <property type="match status" value="1"/>
</dbReference>
<dbReference type="PANTHER" id="PTHR48111:SF73">
    <property type="entry name" value="ALKALINE PHOSPHATASE SYNTHESIS TRANSCRIPTIONAL REGULATORY PROTEIN PHOP"/>
    <property type="match status" value="1"/>
</dbReference>
<evidence type="ECO:0000256" key="4">
    <source>
        <dbReference type="ARBA" id="ARBA00023015"/>
    </source>
</evidence>
<dbReference type="GO" id="GO:0006355">
    <property type="term" value="P:regulation of DNA-templated transcription"/>
    <property type="evidence" value="ECO:0007669"/>
    <property type="project" value="InterPro"/>
</dbReference>
<dbReference type="InterPro" id="IPR001867">
    <property type="entry name" value="OmpR/PhoB-type_DNA-bd"/>
</dbReference>
<dbReference type="Gene3D" id="6.10.250.690">
    <property type="match status" value="1"/>
</dbReference>
<comment type="caution">
    <text evidence="12">The sequence shown here is derived from an EMBL/GenBank/DDBJ whole genome shotgun (WGS) entry which is preliminary data.</text>
</comment>
<sequence length="226" mass="25890">MPLILIVEDEKRIQDIVSDYLKKDGYNIILADDGMEALTVLKNKPVDLMILDIMMPNLDGYSVCKQAREISNLPIIMLTAKQEEVDKLRGYELGADDYVTKPFSPNVLMAKVRVLLKRTGHPESIVSTLQAGKIVLNPMSREIFVNEISVDLTHTEYEILLLFMRNPKQVFSRDQLLNRIWGYDFEGTSRTVDVHVKNLRRKLGSEGCHIVTLIRSGYKFEVSEFE</sequence>
<dbReference type="InterPro" id="IPR001789">
    <property type="entry name" value="Sig_transdc_resp-reg_receiver"/>
</dbReference>
<evidence type="ECO:0000256" key="5">
    <source>
        <dbReference type="ARBA" id="ARBA00023125"/>
    </source>
</evidence>
<dbReference type="Gene3D" id="1.10.10.10">
    <property type="entry name" value="Winged helix-like DNA-binding domain superfamily/Winged helix DNA-binding domain"/>
    <property type="match status" value="1"/>
</dbReference>
<dbReference type="SUPFAM" id="SSF52172">
    <property type="entry name" value="CheY-like"/>
    <property type="match status" value="1"/>
</dbReference>
<evidence type="ECO:0000259" key="10">
    <source>
        <dbReference type="PROSITE" id="PS50110"/>
    </source>
</evidence>
<feature type="domain" description="OmpR/PhoB-type" evidence="11">
    <location>
        <begin position="126"/>
        <end position="222"/>
    </location>
</feature>
<name>A0A6I0EZF2_9FIRM</name>
<dbReference type="GO" id="GO:0032993">
    <property type="term" value="C:protein-DNA complex"/>
    <property type="evidence" value="ECO:0007669"/>
    <property type="project" value="TreeGrafter"/>
</dbReference>
<feature type="modified residue" description="4-aspartylphosphate" evidence="8">
    <location>
        <position position="52"/>
    </location>
</feature>
<evidence type="ECO:0000256" key="8">
    <source>
        <dbReference type="PROSITE-ProRule" id="PRU00169"/>
    </source>
</evidence>
<dbReference type="InterPro" id="IPR011006">
    <property type="entry name" value="CheY-like_superfamily"/>
</dbReference>
<comment type="function">
    <text evidence="7">May play the central regulatory role in sporulation. It may be an element of the effector pathway responsible for the activation of sporulation genes in response to nutritional stress. Spo0A may act in concert with spo0H (a sigma factor) to control the expression of some genes that are critical to the sporulation process.</text>
</comment>